<evidence type="ECO:0000256" key="2">
    <source>
        <dbReference type="ARBA" id="ARBA00023136"/>
    </source>
</evidence>
<evidence type="ECO:0000256" key="6">
    <source>
        <dbReference type="SAM" id="SignalP"/>
    </source>
</evidence>
<dbReference type="RefSeq" id="XP_030374861.1">
    <property type="nucleotide sequence ID" value="XM_030519001.1"/>
</dbReference>
<keyword evidence="8" id="KW-1185">Reference proteome</keyword>
<keyword evidence="2 5" id="KW-0472">Membrane</keyword>
<dbReference type="SMART" id="SM00409">
    <property type="entry name" value="IG"/>
    <property type="match status" value="5"/>
</dbReference>
<feature type="domain" description="Ig-like" evidence="7">
    <location>
        <begin position="248"/>
        <end position="342"/>
    </location>
</feature>
<feature type="compositionally biased region" description="Low complexity" evidence="4">
    <location>
        <begin position="1007"/>
        <end position="1018"/>
    </location>
</feature>
<keyword evidence="5" id="KW-1133">Transmembrane helix</keyword>
<dbReference type="Proteomes" id="UP000504634">
    <property type="component" value="Unplaced"/>
</dbReference>
<feature type="domain" description="Ig-like" evidence="7">
    <location>
        <begin position="147"/>
        <end position="243"/>
    </location>
</feature>
<dbReference type="AlphaFoldDB" id="A0A6J2TDK8"/>
<feature type="domain" description="Ig-like" evidence="7">
    <location>
        <begin position="347"/>
        <end position="439"/>
    </location>
</feature>
<evidence type="ECO:0000256" key="4">
    <source>
        <dbReference type="SAM" id="MobiDB-lite"/>
    </source>
</evidence>
<dbReference type="CDD" id="cd00096">
    <property type="entry name" value="Ig"/>
    <property type="match status" value="3"/>
</dbReference>
<feature type="signal peptide" evidence="6">
    <location>
        <begin position="1"/>
        <end position="21"/>
    </location>
</feature>
<evidence type="ECO:0000256" key="1">
    <source>
        <dbReference type="ARBA" id="ARBA00004167"/>
    </source>
</evidence>
<accession>A0A6J2TDK8</accession>
<dbReference type="PANTHER" id="PTHR23278:SF19">
    <property type="entry name" value="OBSCURIN"/>
    <property type="match status" value="1"/>
</dbReference>
<comment type="subcellular location">
    <subcellularLocation>
        <location evidence="1">Membrane</location>
        <topology evidence="1">Single-pass membrane protein</topology>
    </subcellularLocation>
</comment>
<feature type="chain" id="PRO_5026812504" evidence="6">
    <location>
        <begin position="22"/>
        <end position="1099"/>
    </location>
</feature>
<dbReference type="Pfam" id="PF13927">
    <property type="entry name" value="Ig_3"/>
    <property type="match status" value="3"/>
</dbReference>
<dbReference type="InterPro" id="IPR013162">
    <property type="entry name" value="CD80_C2-set"/>
</dbReference>
<keyword evidence="6" id="KW-0732">Signal</keyword>
<feature type="compositionally biased region" description="Low complexity" evidence="4">
    <location>
        <begin position="1034"/>
        <end position="1046"/>
    </location>
</feature>
<organism evidence="8 9">
    <name type="scientific">Drosophila lebanonensis</name>
    <name type="common">Fruit fly</name>
    <name type="synonym">Scaptodrosophila lebanonensis</name>
    <dbReference type="NCBI Taxonomy" id="7225"/>
    <lineage>
        <taxon>Eukaryota</taxon>
        <taxon>Metazoa</taxon>
        <taxon>Ecdysozoa</taxon>
        <taxon>Arthropoda</taxon>
        <taxon>Hexapoda</taxon>
        <taxon>Insecta</taxon>
        <taxon>Pterygota</taxon>
        <taxon>Neoptera</taxon>
        <taxon>Endopterygota</taxon>
        <taxon>Diptera</taxon>
        <taxon>Brachycera</taxon>
        <taxon>Muscomorpha</taxon>
        <taxon>Ephydroidea</taxon>
        <taxon>Drosophilidae</taxon>
        <taxon>Scaptodrosophila</taxon>
    </lineage>
</organism>
<dbReference type="GO" id="GO:0016020">
    <property type="term" value="C:membrane"/>
    <property type="evidence" value="ECO:0007669"/>
    <property type="project" value="UniProtKB-SubCell"/>
</dbReference>
<feature type="compositionally biased region" description="Low complexity" evidence="4">
    <location>
        <begin position="1056"/>
        <end position="1076"/>
    </location>
</feature>
<protein>
    <submittedName>
        <fullName evidence="9">Uncharacterized protein LOC115624348</fullName>
    </submittedName>
</protein>
<keyword evidence="5" id="KW-0812">Transmembrane</keyword>
<feature type="domain" description="Ig-like" evidence="7">
    <location>
        <begin position="30"/>
        <end position="139"/>
    </location>
</feature>
<evidence type="ECO:0000256" key="3">
    <source>
        <dbReference type="ARBA" id="ARBA00023157"/>
    </source>
</evidence>
<dbReference type="OrthoDB" id="5843397at2759"/>
<dbReference type="InterPro" id="IPR007110">
    <property type="entry name" value="Ig-like_dom"/>
</dbReference>
<name>A0A6J2TDK8_DROLE</name>
<evidence type="ECO:0000313" key="9">
    <source>
        <dbReference type="RefSeq" id="XP_030374861.1"/>
    </source>
</evidence>
<dbReference type="InterPro" id="IPR003599">
    <property type="entry name" value="Ig_sub"/>
</dbReference>
<feature type="transmembrane region" description="Helical" evidence="5">
    <location>
        <begin position="660"/>
        <end position="684"/>
    </location>
</feature>
<feature type="region of interest" description="Disordered" evidence="4">
    <location>
        <begin position="1007"/>
        <end position="1076"/>
    </location>
</feature>
<dbReference type="Gene3D" id="2.60.40.10">
    <property type="entry name" value="Immunoglobulins"/>
    <property type="match status" value="5"/>
</dbReference>
<gene>
    <name evidence="9" type="primary">LOC115624348</name>
</gene>
<sequence length="1099" mass="119072">MKQSLQLVLCLIITTLQFIETHEHGDGFKPDGEILRVLVNSSAQIKCDVGSSLPDDKVLLVVWYKNNLPIYSYDTRGAHAGTPSHWRDEEVLEDRAVFRTHKEPAELIINPVKEKDAGNFRCRVDFKLSQTRNSNVNLEVVVPPQQPNIFNERRLRIDSRAGPYEEGGSLEVTCVVYGGSPPPTVTWLMNGQLQNSVVDYTYDGTINSKLVVRNLSRIHQHAVYTCQASNFHKKYVATNITIELYLRPLLVEISFNNQPMSADRKYEIECQAIGSRPPAKITWWMGNLELHGHSQKVSEDGNVSTSVLSITPTREDHGKALSCRATNELVRNGIRETAMKLNVFFIPTLQLDLGSNLNPEDIEEGDDVYFECKVHANPAAYKVVWKHNHQIIQHNQRAGVIVSSGDLALQGVTRHQAGNYTCTASNVEGDGDSNVVELKVMYKPICRPDQKKIYGVARNEAAEIICEVDAFPPPENFKWSFNNTAETFDMPQSGFRPHSAQGSTLTYTPVKEMDFGTIMCWADNNVGQQKEPCVFHLIAAGKPETPSNCTVVNQTSDSLEVYCIEGFDGGLRQWFFMEIYDQHNGILQANISAKFAVLSVAGLDAGRMFRIYIYAVNARGRSDAAVVDGYTLKAAEKQTVALTSFKGSSQGTSSFELTPILSIGIFVGILVALVCIGIGTIAALKLRSHKHQQQQKYQHQNAKFSRPGNLQIKDKISLPLSHSEEMYDEKNPDVVPYNEVDGEYKQKSATQTPSGHLSTTSEAEISCKPASAMGGSSGGGSIGAGVSVVPGVPGAGSSADSGAYQSSKDDELHYAELALTSAAATAAGASAASSTASATLKKTQDCAQLLLQSTGQPIIGGTLPHGASMRKLLPNIPTTATLQRHKPNSNAGAGAGVGVGVGVGMQHAAYDYFEEPTIYAQIDAYKTRSAGACGAAISVDTMAANAAASFPPCISSPGSHGTPSTVSPGTVQMYTLPSHPGGYHTLPHNHHQMEQMPHNSASMMQMMAAAAAQQQQQQFNHHGHSNLPMPPSYQQHQQQQQQQHGQMLGSSNSSGLASTAAVTSPSSSLSGLSGVGKSYSREIVTVRTPLMYSQQESCV</sequence>
<dbReference type="InterPro" id="IPR013783">
    <property type="entry name" value="Ig-like_fold"/>
</dbReference>
<dbReference type="SUPFAM" id="SSF48726">
    <property type="entry name" value="Immunoglobulin"/>
    <property type="match status" value="5"/>
</dbReference>
<dbReference type="SUPFAM" id="SSF49265">
    <property type="entry name" value="Fibronectin type III"/>
    <property type="match status" value="1"/>
</dbReference>
<evidence type="ECO:0000313" key="8">
    <source>
        <dbReference type="Proteomes" id="UP000504634"/>
    </source>
</evidence>
<evidence type="ECO:0000256" key="5">
    <source>
        <dbReference type="SAM" id="Phobius"/>
    </source>
</evidence>
<dbReference type="InterPro" id="IPR003598">
    <property type="entry name" value="Ig_sub2"/>
</dbReference>
<dbReference type="PANTHER" id="PTHR23278">
    <property type="entry name" value="SIDESTEP PROTEIN"/>
    <property type="match status" value="1"/>
</dbReference>
<dbReference type="PROSITE" id="PS50835">
    <property type="entry name" value="IG_LIKE"/>
    <property type="match status" value="5"/>
</dbReference>
<dbReference type="Pfam" id="PF08205">
    <property type="entry name" value="C2-set_2"/>
    <property type="match status" value="1"/>
</dbReference>
<dbReference type="SMART" id="SM00408">
    <property type="entry name" value="IGc2"/>
    <property type="match status" value="4"/>
</dbReference>
<reference evidence="9" key="1">
    <citation type="submission" date="2025-08" db="UniProtKB">
        <authorList>
            <consortium name="RefSeq"/>
        </authorList>
    </citation>
    <scope>IDENTIFICATION</scope>
    <source>
        <strain evidence="9">11010-0011.00</strain>
        <tissue evidence="9">Whole body</tissue>
    </source>
</reference>
<dbReference type="InterPro" id="IPR036179">
    <property type="entry name" value="Ig-like_dom_sf"/>
</dbReference>
<feature type="domain" description="Ig-like" evidence="7">
    <location>
        <begin position="448"/>
        <end position="525"/>
    </location>
</feature>
<evidence type="ECO:0000259" key="7">
    <source>
        <dbReference type="PROSITE" id="PS50835"/>
    </source>
</evidence>
<dbReference type="InterPro" id="IPR036116">
    <property type="entry name" value="FN3_sf"/>
</dbReference>
<keyword evidence="3" id="KW-1015">Disulfide bond</keyword>
<proteinExistence type="predicted"/>
<dbReference type="GeneID" id="115624348"/>